<name>A0A151WKI4_9HYME</name>
<evidence type="ECO:0000313" key="2">
    <source>
        <dbReference type="EMBL" id="KYQ48389.1"/>
    </source>
</evidence>
<dbReference type="Proteomes" id="UP000075809">
    <property type="component" value="Unassembled WGS sequence"/>
</dbReference>
<organism evidence="2 3">
    <name type="scientific">Mycetomoellerius zeteki</name>
    <dbReference type="NCBI Taxonomy" id="64791"/>
    <lineage>
        <taxon>Eukaryota</taxon>
        <taxon>Metazoa</taxon>
        <taxon>Ecdysozoa</taxon>
        <taxon>Arthropoda</taxon>
        <taxon>Hexapoda</taxon>
        <taxon>Insecta</taxon>
        <taxon>Pterygota</taxon>
        <taxon>Neoptera</taxon>
        <taxon>Endopterygota</taxon>
        <taxon>Hymenoptera</taxon>
        <taxon>Apocrita</taxon>
        <taxon>Aculeata</taxon>
        <taxon>Formicoidea</taxon>
        <taxon>Formicidae</taxon>
        <taxon>Myrmicinae</taxon>
        <taxon>Mycetomoellerius</taxon>
    </lineage>
</organism>
<dbReference type="GO" id="GO:0004523">
    <property type="term" value="F:RNA-DNA hybrid ribonuclease activity"/>
    <property type="evidence" value="ECO:0007669"/>
    <property type="project" value="InterPro"/>
</dbReference>
<dbReference type="STRING" id="64791.A0A151WKI4"/>
<evidence type="ECO:0000259" key="1">
    <source>
        <dbReference type="PROSITE" id="PS50879"/>
    </source>
</evidence>
<dbReference type="OrthoDB" id="7700353at2759"/>
<dbReference type="InterPro" id="IPR012337">
    <property type="entry name" value="RNaseH-like_sf"/>
</dbReference>
<proteinExistence type="predicted"/>
<dbReference type="PROSITE" id="PS50879">
    <property type="entry name" value="RNASE_H_1"/>
    <property type="match status" value="1"/>
</dbReference>
<dbReference type="Pfam" id="PF00075">
    <property type="entry name" value="RNase_H"/>
    <property type="match status" value="1"/>
</dbReference>
<accession>A0A151WKI4</accession>
<protein>
    <submittedName>
        <fullName evidence="2">Gag-Pol polyprotein</fullName>
    </submittedName>
</protein>
<dbReference type="EMBL" id="KQ983010">
    <property type="protein sequence ID" value="KYQ48389.1"/>
    <property type="molecule type" value="Genomic_DNA"/>
</dbReference>
<sequence>MISFSYAQLSAPSLETLKSFPNCNAQALFEQEFHHLTAESIVFYTDGSKLDHSTHVGAAVFSPQLQAELMYKLSSYTSVFSAEAYAIYNALTIAIDLQIHKASIVTDSKSVLESISGPCNSSNNYLIPLIKVGLEETKSKGTHIQFIWVPSYKGIAGNEGADRLARRAIRKGIEPNFKVPYSDLCAIIKQQITDSFYQQLESTVDIKGTYYFSHIFQRSAKPWYYRKKVSRQTIVMLNRLRSNHYNLNSSLHRKNLIDDPSCPCGSTRQDIVHLVYDCPDTYTQARYLRRIVDRTSNSRDRLERFTRAISDPSDCLCRLILNFSKACDRQF</sequence>
<dbReference type="CDD" id="cd09276">
    <property type="entry name" value="Rnase_HI_RT_non_LTR"/>
    <property type="match status" value="1"/>
</dbReference>
<dbReference type="AlphaFoldDB" id="A0A151WKI4"/>
<reference evidence="2 3" key="1">
    <citation type="submission" date="2015-09" db="EMBL/GenBank/DDBJ databases">
        <title>Trachymyrmex zeteki WGS genome.</title>
        <authorList>
            <person name="Nygaard S."/>
            <person name="Hu H."/>
            <person name="Boomsma J."/>
            <person name="Zhang G."/>
        </authorList>
    </citation>
    <scope>NUCLEOTIDE SEQUENCE [LARGE SCALE GENOMIC DNA]</scope>
    <source>
        <strain evidence="2">Tzet28-1</strain>
        <tissue evidence="2">Whole body</tissue>
    </source>
</reference>
<evidence type="ECO:0000313" key="3">
    <source>
        <dbReference type="Proteomes" id="UP000075809"/>
    </source>
</evidence>
<dbReference type="InterPro" id="IPR002156">
    <property type="entry name" value="RNaseH_domain"/>
</dbReference>
<dbReference type="GO" id="GO:0003676">
    <property type="term" value="F:nucleic acid binding"/>
    <property type="evidence" value="ECO:0007669"/>
    <property type="project" value="InterPro"/>
</dbReference>
<keyword evidence="3" id="KW-1185">Reference proteome</keyword>
<dbReference type="InterPro" id="IPR036397">
    <property type="entry name" value="RNaseH_sf"/>
</dbReference>
<gene>
    <name evidence="2" type="ORF">ALC60_12570</name>
</gene>
<dbReference type="SUPFAM" id="SSF53098">
    <property type="entry name" value="Ribonuclease H-like"/>
    <property type="match status" value="1"/>
</dbReference>
<feature type="domain" description="RNase H type-1" evidence="1">
    <location>
        <begin position="37"/>
        <end position="170"/>
    </location>
</feature>
<dbReference type="Gene3D" id="3.30.420.10">
    <property type="entry name" value="Ribonuclease H-like superfamily/Ribonuclease H"/>
    <property type="match status" value="1"/>
</dbReference>
<dbReference type="KEGG" id="mzt:108729040"/>